<dbReference type="GO" id="GO:0006355">
    <property type="term" value="P:regulation of DNA-templated transcription"/>
    <property type="evidence" value="ECO:0007669"/>
    <property type="project" value="InterPro"/>
</dbReference>
<dbReference type="PROSITE" id="PS50043">
    <property type="entry name" value="HTH_LUXR_2"/>
    <property type="match status" value="1"/>
</dbReference>
<evidence type="ECO:0000256" key="5">
    <source>
        <dbReference type="PROSITE-ProRule" id="PRU00169"/>
    </source>
</evidence>
<dbReference type="InterPro" id="IPR058245">
    <property type="entry name" value="NreC/VraR/RcsB-like_REC"/>
</dbReference>
<dbReference type="InterPro" id="IPR011006">
    <property type="entry name" value="CheY-like_superfamily"/>
</dbReference>
<dbReference type="PRINTS" id="PR00038">
    <property type="entry name" value="HTHLUXR"/>
</dbReference>
<keyword evidence="3" id="KW-0238">DNA-binding</keyword>
<dbReference type="SMART" id="SM00448">
    <property type="entry name" value="REC"/>
    <property type="match status" value="1"/>
</dbReference>
<dbReference type="InterPro" id="IPR016032">
    <property type="entry name" value="Sig_transdc_resp-reg_C-effctor"/>
</dbReference>
<dbReference type="InterPro" id="IPR001789">
    <property type="entry name" value="Sig_transdc_resp-reg_receiver"/>
</dbReference>
<dbReference type="PANTHER" id="PTHR43214">
    <property type="entry name" value="TWO-COMPONENT RESPONSE REGULATOR"/>
    <property type="match status" value="1"/>
</dbReference>
<evidence type="ECO:0000259" key="7">
    <source>
        <dbReference type="PROSITE" id="PS50110"/>
    </source>
</evidence>
<name>A0A7D6E4P3_9MYCO</name>
<dbReference type="InterPro" id="IPR000792">
    <property type="entry name" value="Tscrpt_reg_LuxR_C"/>
</dbReference>
<dbReference type="Pfam" id="PF00196">
    <property type="entry name" value="GerE"/>
    <property type="match status" value="1"/>
</dbReference>
<evidence type="ECO:0000256" key="1">
    <source>
        <dbReference type="ARBA" id="ARBA00022553"/>
    </source>
</evidence>
<feature type="domain" description="Response regulatory" evidence="7">
    <location>
        <begin position="9"/>
        <end position="125"/>
    </location>
</feature>
<evidence type="ECO:0000256" key="2">
    <source>
        <dbReference type="ARBA" id="ARBA00023015"/>
    </source>
</evidence>
<feature type="domain" description="HTH luxR-type" evidence="6">
    <location>
        <begin position="147"/>
        <end position="212"/>
    </location>
</feature>
<dbReference type="GO" id="GO:0000160">
    <property type="term" value="P:phosphorelay signal transduction system"/>
    <property type="evidence" value="ECO:0007669"/>
    <property type="project" value="InterPro"/>
</dbReference>
<dbReference type="CDD" id="cd17535">
    <property type="entry name" value="REC_NarL-like"/>
    <property type="match status" value="1"/>
</dbReference>
<accession>A0A7D6E4P3</accession>
<keyword evidence="1 5" id="KW-0597">Phosphoprotein</keyword>
<dbReference type="SUPFAM" id="SSF52172">
    <property type="entry name" value="CheY-like"/>
    <property type="match status" value="1"/>
</dbReference>
<dbReference type="PROSITE" id="PS50110">
    <property type="entry name" value="RESPONSE_REGULATORY"/>
    <property type="match status" value="1"/>
</dbReference>
<evidence type="ECO:0000259" key="6">
    <source>
        <dbReference type="PROSITE" id="PS50043"/>
    </source>
</evidence>
<dbReference type="GO" id="GO:0003677">
    <property type="term" value="F:DNA binding"/>
    <property type="evidence" value="ECO:0007669"/>
    <property type="project" value="UniProtKB-KW"/>
</dbReference>
<dbReference type="SMART" id="SM00421">
    <property type="entry name" value="HTH_LUXR"/>
    <property type="match status" value="1"/>
</dbReference>
<evidence type="ECO:0000313" key="8">
    <source>
        <dbReference type="EMBL" id="QLL05285.1"/>
    </source>
</evidence>
<dbReference type="KEGG" id="mgor:H0P51_15475"/>
<dbReference type="PROSITE" id="PS00622">
    <property type="entry name" value="HTH_LUXR_1"/>
    <property type="match status" value="1"/>
</dbReference>
<sequence>MVNPPDRVRVVVADDHPVTRQGVVRALKSSGRVEVVAEVADGRAALEAIRKLHPSVALLDYKMPKLDGLEVTHAVSRDGLPTRVVLLSAFDDSSVVYKALAEGASGYLTKESDSDEIISAVIKCAGGGTYLPSEVAGGLVDEVKHRAKGSATLLTEREGQVVTMMADGLSVPQIASQLHLSPSTVKTHVQNLYEKLGVSDRGAAVAEAMRRRLVD</sequence>
<dbReference type="CDD" id="cd06170">
    <property type="entry name" value="LuxR_C_like"/>
    <property type="match status" value="1"/>
</dbReference>
<gene>
    <name evidence="8" type="ORF">H0P51_15475</name>
</gene>
<reference evidence="8" key="2">
    <citation type="submission" date="2020-07" db="EMBL/GenBank/DDBJ databases">
        <authorList>
            <person name="Yu X."/>
        </authorList>
    </citation>
    <scope>NUCLEOTIDE SEQUENCE [LARGE SCALE GENOMIC DNA]</scope>
    <source>
        <strain evidence="8">24T</strain>
    </source>
</reference>
<dbReference type="AlphaFoldDB" id="A0A7D6E4P3"/>
<dbReference type="PANTHER" id="PTHR43214:SF24">
    <property type="entry name" value="TRANSCRIPTIONAL REGULATORY PROTEIN NARL-RELATED"/>
    <property type="match status" value="1"/>
</dbReference>
<keyword evidence="2" id="KW-0805">Transcription regulation</keyword>
<proteinExistence type="predicted"/>
<dbReference type="InterPro" id="IPR039420">
    <property type="entry name" value="WalR-like"/>
</dbReference>
<keyword evidence="4" id="KW-0804">Transcription</keyword>
<dbReference type="RefSeq" id="WP_180913695.1">
    <property type="nucleotide sequence ID" value="NZ_CP059165.1"/>
</dbReference>
<keyword evidence="9" id="KW-1185">Reference proteome</keyword>
<dbReference type="EMBL" id="CP059165">
    <property type="protein sequence ID" value="QLL05285.1"/>
    <property type="molecule type" value="Genomic_DNA"/>
</dbReference>
<dbReference type="SUPFAM" id="SSF46894">
    <property type="entry name" value="C-terminal effector domain of the bipartite response regulators"/>
    <property type="match status" value="1"/>
</dbReference>
<feature type="modified residue" description="4-aspartylphosphate" evidence="5">
    <location>
        <position position="60"/>
    </location>
</feature>
<organism evidence="8 9">
    <name type="scientific">Mycobacterium vicinigordonae</name>
    <dbReference type="NCBI Taxonomy" id="1719132"/>
    <lineage>
        <taxon>Bacteria</taxon>
        <taxon>Bacillati</taxon>
        <taxon>Actinomycetota</taxon>
        <taxon>Actinomycetes</taxon>
        <taxon>Mycobacteriales</taxon>
        <taxon>Mycobacteriaceae</taxon>
        <taxon>Mycobacterium</taxon>
    </lineage>
</organism>
<evidence type="ECO:0000256" key="4">
    <source>
        <dbReference type="ARBA" id="ARBA00023163"/>
    </source>
</evidence>
<dbReference type="Pfam" id="PF00072">
    <property type="entry name" value="Response_reg"/>
    <property type="match status" value="1"/>
</dbReference>
<dbReference type="Gene3D" id="3.40.50.2300">
    <property type="match status" value="1"/>
</dbReference>
<dbReference type="Proteomes" id="UP000510682">
    <property type="component" value="Chromosome"/>
</dbReference>
<reference evidence="8" key="1">
    <citation type="submission" date="2020-07" db="EMBL/GenBank/DDBJ databases">
        <title>Description of Mycobacterium gordonae subsp. intergordonae subsp.nov. and Mycobacterium gordonae subsp. gordonae subsp. nov.</title>
        <authorList>
            <person name="Huang H."/>
        </authorList>
    </citation>
    <scope>NUCLEOTIDE SEQUENCE [LARGE SCALE GENOMIC DNA]</scope>
    <source>
        <strain evidence="8">24T</strain>
    </source>
</reference>
<protein>
    <submittedName>
        <fullName evidence="8">Response regulator transcription factor</fullName>
    </submittedName>
</protein>
<evidence type="ECO:0000313" key="9">
    <source>
        <dbReference type="Proteomes" id="UP000510682"/>
    </source>
</evidence>
<evidence type="ECO:0000256" key="3">
    <source>
        <dbReference type="ARBA" id="ARBA00023125"/>
    </source>
</evidence>